<sequence length="575" mass="62049">MFKRNSSGRRSGPVVAVSLTSRSGSDNPGYNNNESETDQYSNGHAPNGRLSIISDTAGIQNGLIIPSSGKGSDSILPNGTSSGVHPAGDPEGQTPVQNGSPPGGTQRQTSTVEMKRSINLLTCTAIMVAVTGHSSIFVSPSSILSQTGSVGAALIIWLVGGLINLGMALCFAELGTMFPKAGGPYSYTMKSFGPLMGFLIMWGYTVLIAGPFWAFLSYTAALYIVKPAFPNCTTGQIDTATNILAGWIMITMVVINCVYMKYVTKVQTLLSGSKLLVLLLIIGAGIYNLAVGRTENFENAFEGTTQEPGKFAVAIFYSIFSYGGWQVMTTLLEEVKDPSRDPPRSVYISFGIVITKYIMTNIAYITLLSPAEIVGSSAVASLFIDRLYSPLVAVVSVFVALTSIGALNASIMGHSRLLFAGARNGHMPQILGMVSAKYLTPWPSIFVYLAWGLVMLFAGGVTDMMEFISLFSTIMGIVVIASLLYLRWKKPNEHRPYKTMLFVPIVEIIVNIAVLILAIYQKPNKMGIGLAIFFAGIPVYWFGVLWKNKPKEFTEIVDTLTLAAQKLFLLTKVKK</sequence>
<feature type="transmembrane region" description="Helical" evidence="6">
    <location>
        <begin position="467"/>
        <end position="488"/>
    </location>
</feature>
<feature type="transmembrane region" description="Helical" evidence="6">
    <location>
        <begin position="311"/>
        <end position="332"/>
    </location>
</feature>
<dbReference type="PANTHER" id="PTHR11785">
    <property type="entry name" value="AMINO ACID TRANSPORTER"/>
    <property type="match status" value="1"/>
</dbReference>
<keyword evidence="4 6" id="KW-0472">Membrane</keyword>
<dbReference type="EMBL" id="HACG01027647">
    <property type="protein sequence ID" value="CEK74512.1"/>
    <property type="molecule type" value="Transcribed_RNA"/>
</dbReference>
<feature type="transmembrane region" description="Helical" evidence="6">
    <location>
        <begin position="244"/>
        <end position="263"/>
    </location>
</feature>
<dbReference type="Gene3D" id="1.20.1740.10">
    <property type="entry name" value="Amino acid/polyamine transporter I"/>
    <property type="match status" value="1"/>
</dbReference>
<feature type="transmembrane region" description="Helical" evidence="6">
    <location>
        <begin position="500"/>
        <end position="520"/>
    </location>
</feature>
<keyword evidence="3 6" id="KW-1133">Transmembrane helix</keyword>
<evidence type="ECO:0000313" key="7">
    <source>
        <dbReference type="EMBL" id="CEK74512.1"/>
    </source>
</evidence>
<feature type="transmembrane region" description="Helical" evidence="6">
    <location>
        <begin position="195"/>
        <end position="224"/>
    </location>
</feature>
<feature type="region of interest" description="Disordered" evidence="5">
    <location>
        <begin position="1"/>
        <end position="51"/>
    </location>
</feature>
<gene>
    <name evidence="7" type="primary">ORF91390</name>
</gene>
<protein>
    <recommendedName>
        <fullName evidence="8">Amino acid permease/ SLC12A domain-containing protein</fullName>
    </recommendedName>
</protein>
<name>A0A0B7A1P7_9EUPU</name>
<evidence type="ECO:0000256" key="5">
    <source>
        <dbReference type="SAM" id="MobiDB-lite"/>
    </source>
</evidence>
<feature type="transmembrane region" description="Helical" evidence="6">
    <location>
        <begin position="275"/>
        <end position="291"/>
    </location>
</feature>
<dbReference type="Pfam" id="PF13520">
    <property type="entry name" value="AA_permease_2"/>
    <property type="match status" value="1"/>
</dbReference>
<feature type="compositionally biased region" description="Polar residues" evidence="5">
    <location>
        <begin position="18"/>
        <end position="44"/>
    </location>
</feature>
<evidence type="ECO:0000256" key="3">
    <source>
        <dbReference type="ARBA" id="ARBA00022989"/>
    </source>
</evidence>
<feature type="region of interest" description="Disordered" evidence="5">
    <location>
        <begin position="68"/>
        <end position="110"/>
    </location>
</feature>
<dbReference type="GO" id="GO:0015179">
    <property type="term" value="F:L-amino acid transmembrane transporter activity"/>
    <property type="evidence" value="ECO:0007669"/>
    <property type="project" value="TreeGrafter"/>
</dbReference>
<feature type="compositionally biased region" description="Polar residues" evidence="5">
    <location>
        <begin position="94"/>
        <end position="110"/>
    </location>
</feature>
<feature type="compositionally biased region" description="Polar residues" evidence="5">
    <location>
        <begin position="69"/>
        <end position="83"/>
    </location>
</feature>
<accession>A0A0B7A1P7</accession>
<organism evidence="7">
    <name type="scientific">Arion vulgaris</name>
    <dbReference type="NCBI Taxonomy" id="1028688"/>
    <lineage>
        <taxon>Eukaryota</taxon>
        <taxon>Metazoa</taxon>
        <taxon>Spiralia</taxon>
        <taxon>Lophotrochozoa</taxon>
        <taxon>Mollusca</taxon>
        <taxon>Gastropoda</taxon>
        <taxon>Heterobranchia</taxon>
        <taxon>Euthyneura</taxon>
        <taxon>Panpulmonata</taxon>
        <taxon>Eupulmonata</taxon>
        <taxon>Stylommatophora</taxon>
        <taxon>Helicina</taxon>
        <taxon>Arionoidea</taxon>
        <taxon>Arionidae</taxon>
        <taxon>Arion</taxon>
    </lineage>
</organism>
<dbReference type="AlphaFoldDB" id="A0A0B7A1P7"/>
<evidence type="ECO:0000256" key="6">
    <source>
        <dbReference type="SAM" id="Phobius"/>
    </source>
</evidence>
<proteinExistence type="predicted"/>
<comment type="subcellular location">
    <subcellularLocation>
        <location evidence="1">Membrane</location>
        <topology evidence="1">Multi-pass membrane protein</topology>
    </subcellularLocation>
</comment>
<keyword evidence="2 6" id="KW-0812">Transmembrane</keyword>
<feature type="transmembrane region" description="Helical" evidence="6">
    <location>
        <begin position="150"/>
        <end position="174"/>
    </location>
</feature>
<evidence type="ECO:0000256" key="2">
    <source>
        <dbReference type="ARBA" id="ARBA00022692"/>
    </source>
</evidence>
<dbReference type="GO" id="GO:0016020">
    <property type="term" value="C:membrane"/>
    <property type="evidence" value="ECO:0007669"/>
    <property type="project" value="UniProtKB-SubCell"/>
</dbReference>
<dbReference type="PANTHER" id="PTHR11785:SF528">
    <property type="entry name" value="AMINO ACID TRANSPORTER PROTEIN JHI-21"/>
    <property type="match status" value="1"/>
</dbReference>
<evidence type="ECO:0000256" key="4">
    <source>
        <dbReference type="ARBA" id="ARBA00023136"/>
    </source>
</evidence>
<feature type="transmembrane region" description="Helical" evidence="6">
    <location>
        <begin position="387"/>
        <end position="407"/>
    </location>
</feature>
<feature type="transmembrane region" description="Helical" evidence="6">
    <location>
        <begin position="526"/>
        <end position="546"/>
    </location>
</feature>
<evidence type="ECO:0000256" key="1">
    <source>
        <dbReference type="ARBA" id="ARBA00004141"/>
    </source>
</evidence>
<dbReference type="InterPro" id="IPR002293">
    <property type="entry name" value="AA/rel_permease1"/>
</dbReference>
<evidence type="ECO:0008006" key="8">
    <source>
        <dbReference type="Google" id="ProtNLM"/>
    </source>
</evidence>
<feature type="transmembrane region" description="Helical" evidence="6">
    <location>
        <begin position="117"/>
        <end position="138"/>
    </location>
</feature>
<reference evidence="7" key="1">
    <citation type="submission" date="2014-12" db="EMBL/GenBank/DDBJ databases">
        <title>Insight into the proteome of Arion vulgaris.</title>
        <authorList>
            <person name="Aradska J."/>
            <person name="Bulat T."/>
            <person name="Smidak R."/>
            <person name="Sarate P."/>
            <person name="Gangsoo J."/>
            <person name="Sialana F."/>
            <person name="Bilban M."/>
            <person name="Lubec G."/>
        </authorList>
    </citation>
    <scope>NUCLEOTIDE SEQUENCE</scope>
    <source>
        <tissue evidence="7">Skin</tissue>
    </source>
</reference>
<dbReference type="InterPro" id="IPR050598">
    <property type="entry name" value="AminoAcid_Transporter"/>
</dbReference>
<feature type="transmembrane region" description="Helical" evidence="6">
    <location>
        <begin position="344"/>
        <end position="367"/>
    </location>
</feature>